<protein>
    <submittedName>
        <fullName evidence="1">Uncharacterized protein</fullName>
    </submittedName>
</protein>
<evidence type="ECO:0000313" key="1">
    <source>
        <dbReference type="EMBL" id="SHG92302.1"/>
    </source>
</evidence>
<dbReference type="RefSeq" id="WP_073421683.1">
    <property type="nucleotide sequence ID" value="NZ_FQVX01000003.1"/>
</dbReference>
<dbReference type="EMBL" id="FQVX01000003">
    <property type="protein sequence ID" value="SHG92302.1"/>
    <property type="molecule type" value="Genomic_DNA"/>
</dbReference>
<sequence>MDAVARFDIELAEALRRGELEGRDDLSVAIALAGLVHKNLEAHGTRGDLQLDDDDIKTALLALRAVLRRLGIMSTVPFRDFTSFRSYWLNNDASGSEQARRDRLEELFEPVHVRLIRLEEATFEALVESRLQGQSSRSGH</sequence>
<accession>A0A1M5NRY8</accession>
<gene>
    <name evidence="1" type="ORF">SAMN05444351_3666</name>
</gene>
<dbReference type="OrthoDB" id="5139861at2"/>
<evidence type="ECO:0000313" key="2">
    <source>
        <dbReference type="Proteomes" id="UP000184471"/>
    </source>
</evidence>
<organism evidence="1 2">
    <name type="scientific">Geodermatophilus nigrescens</name>
    <dbReference type="NCBI Taxonomy" id="1070870"/>
    <lineage>
        <taxon>Bacteria</taxon>
        <taxon>Bacillati</taxon>
        <taxon>Actinomycetota</taxon>
        <taxon>Actinomycetes</taxon>
        <taxon>Geodermatophilales</taxon>
        <taxon>Geodermatophilaceae</taxon>
        <taxon>Geodermatophilus</taxon>
    </lineage>
</organism>
<reference evidence="1 2" key="1">
    <citation type="submission" date="2016-11" db="EMBL/GenBank/DDBJ databases">
        <authorList>
            <person name="Jaros S."/>
            <person name="Januszkiewicz K."/>
            <person name="Wedrychowicz H."/>
        </authorList>
    </citation>
    <scope>NUCLEOTIDE SEQUENCE [LARGE SCALE GENOMIC DNA]</scope>
    <source>
        <strain evidence="1 2">DSM 45408</strain>
    </source>
</reference>
<keyword evidence="2" id="KW-1185">Reference proteome</keyword>
<dbReference type="AlphaFoldDB" id="A0A1M5NRY8"/>
<dbReference type="Proteomes" id="UP000184471">
    <property type="component" value="Unassembled WGS sequence"/>
</dbReference>
<name>A0A1M5NRY8_9ACTN</name>
<proteinExistence type="predicted"/>